<dbReference type="AlphaFoldDB" id="A0A7T6AQB0"/>
<dbReference type="PANTHER" id="PTHR43434:SF1">
    <property type="entry name" value="PHOSPHOGLYCOLATE PHOSPHATASE"/>
    <property type="match status" value="1"/>
</dbReference>
<dbReference type="SUPFAM" id="SSF56784">
    <property type="entry name" value="HAD-like"/>
    <property type="match status" value="1"/>
</dbReference>
<dbReference type="GO" id="GO:0006281">
    <property type="term" value="P:DNA repair"/>
    <property type="evidence" value="ECO:0007669"/>
    <property type="project" value="TreeGrafter"/>
</dbReference>
<sequence length="215" mass="25087">MLQLVIFDCDGVMFNSLEANRHYYNHLLHAFDCPQMDEEELQYVHIHNVRHSVAHIFRKHTHIPPATIESYRQNLDYRQFLRHMTMEPDLLPFLQQVKVRYKTAISTNRTDTMDTILDTFALRPWFDMVVTALTAPRPKPAPDGLYMILDHFQVEPKHAIYIGDSEVDQEHCAGSGVELIAFKNKRLTAQYHVDDFLSILKLPPFQNNTSCCTKD</sequence>
<dbReference type="InterPro" id="IPR041492">
    <property type="entry name" value="HAD_2"/>
</dbReference>
<name>A0A7T6AQB0_9BACT</name>
<evidence type="ECO:0000313" key="5">
    <source>
        <dbReference type="EMBL" id="QQG65528.1"/>
    </source>
</evidence>
<keyword evidence="6" id="KW-1185">Reference proteome</keyword>
<dbReference type="Gene3D" id="3.40.50.1000">
    <property type="entry name" value="HAD superfamily/HAD-like"/>
    <property type="match status" value="1"/>
</dbReference>
<dbReference type="PANTHER" id="PTHR43434">
    <property type="entry name" value="PHOSPHOGLYCOLATE PHOSPHATASE"/>
    <property type="match status" value="1"/>
</dbReference>
<keyword evidence="5" id="KW-0378">Hydrolase</keyword>
<evidence type="ECO:0000256" key="2">
    <source>
        <dbReference type="ARBA" id="ARBA00004818"/>
    </source>
</evidence>
<dbReference type="KEGG" id="dog:HP555_06430"/>
<dbReference type="Proteomes" id="UP000596092">
    <property type="component" value="Chromosome"/>
</dbReference>
<dbReference type="RefSeq" id="WP_199264349.1">
    <property type="nucleotide sequence ID" value="NZ_CP054140.1"/>
</dbReference>
<dbReference type="InterPro" id="IPR036412">
    <property type="entry name" value="HAD-like_sf"/>
</dbReference>
<dbReference type="InterPro" id="IPR023198">
    <property type="entry name" value="PGP-like_dom2"/>
</dbReference>
<dbReference type="GO" id="GO:0005829">
    <property type="term" value="C:cytosol"/>
    <property type="evidence" value="ECO:0007669"/>
    <property type="project" value="TreeGrafter"/>
</dbReference>
<organism evidence="5 6">
    <name type="scientific">Desulfobulbus oligotrophicus</name>
    <dbReference type="NCBI Taxonomy" id="1909699"/>
    <lineage>
        <taxon>Bacteria</taxon>
        <taxon>Pseudomonadati</taxon>
        <taxon>Thermodesulfobacteriota</taxon>
        <taxon>Desulfobulbia</taxon>
        <taxon>Desulfobulbales</taxon>
        <taxon>Desulfobulbaceae</taxon>
        <taxon>Desulfobulbus</taxon>
    </lineage>
</organism>
<accession>A0A7T6AQB0</accession>
<comment type="pathway">
    <text evidence="2">Organic acid metabolism; glycolate biosynthesis; glycolate from 2-phosphoglycolate: step 1/1.</text>
</comment>
<evidence type="ECO:0000256" key="3">
    <source>
        <dbReference type="ARBA" id="ARBA00006171"/>
    </source>
</evidence>
<proteinExistence type="inferred from homology"/>
<comment type="catalytic activity">
    <reaction evidence="1">
        <text>2-phosphoglycolate + H2O = glycolate + phosphate</text>
        <dbReference type="Rhea" id="RHEA:14369"/>
        <dbReference type="ChEBI" id="CHEBI:15377"/>
        <dbReference type="ChEBI" id="CHEBI:29805"/>
        <dbReference type="ChEBI" id="CHEBI:43474"/>
        <dbReference type="ChEBI" id="CHEBI:58033"/>
        <dbReference type="EC" id="3.1.3.18"/>
    </reaction>
</comment>
<gene>
    <name evidence="5" type="ORF">HP555_06430</name>
</gene>
<dbReference type="EC" id="3.1.3.18" evidence="4"/>
<dbReference type="InterPro" id="IPR023214">
    <property type="entry name" value="HAD_sf"/>
</dbReference>
<evidence type="ECO:0000313" key="6">
    <source>
        <dbReference type="Proteomes" id="UP000596092"/>
    </source>
</evidence>
<comment type="similarity">
    <text evidence="3">Belongs to the HAD-like hydrolase superfamily. CbbY/CbbZ/Gph/YieH family.</text>
</comment>
<dbReference type="SFLD" id="SFLDG01129">
    <property type="entry name" value="C1.5:_HAD__Beta-PGM__Phosphata"/>
    <property type="match status" value="1"/>
</dbReference>
<dbReference type="InterPro" id="IPR050155">
    <property type="entry name" value="HAD-like_hydrolase_sf"/>
</dbReference>
<dbReference type="SFLD" id="SFLDS00003">
    <property type="entry name" value="Haloacid_Dehalogenase"/>
    <property type="match status" value="1"/>
</dbReference>
<evidence type="ECO:0000256" key="4">
    <source>
        <dbReference type="ARBA" id="ARBA00013078"/>
    </source>
</evidence>
<protein>
    <recommendedName>
        <fullName evidence="4">phosphoglycolate phosphatase</fullName>
        <ecNumber evidence="4">3.1.3.18</ecNumber>
    </recommendedName>
</protein>
<evidence type="ECO:0000256" key="1">
    <source>
        <dbReference type="ARBA" id="ARBA00000830"/>
    </source>
</evidence>
<dbReference type="GO" id="GO:0008967">
    <property type="term" value="F:phosphoglycolate phosphatase activity"/>
    <property type="evidence" value="ECO:0007669"/>
    <property type="project" value="UniProtKB-EC"/>
</dbReference>
<reference evidence="5 6" key="1">
    <citation type="submission" date="2020-05" db="EMBL/GenBank/DDBJ databases">
        <title>Complete genome of Desulfobulbus oligotrophicus.</title>
        <authorList>
            <person name="Podar M."/>
        </authorList>
    </citation>
    <scope>NUCLEOTIDE SEQUENCE [LARGE SCALE GENOMIC DNA]</scope>
    <source>
        <strain evidence="5 6">Prop6</strain>
    </source>
</reference>
<dbReference type="Pfam" id="PF13419">
    <property type="entry name" value="HAD_2"/>
    <property type="match status" value="1"/>
</dbReference>
<dbReference type="Gene3D" id="1.10.150.240">
    <property type="entry name" value="Putative phosphatase, domain 2"/>
    <property type="match status" value="1"/>
</dbReference>
<dbReference type="EMBL" id="CP054140">
    <property type="protein sequence ID" value="QQG65528.1"/>
    <property type="molecule type" value="Genomic_DNA"/>
</dbReference>